<evidence type="ECO:0000256" key="2">
    <source>
        <dbReference type="SAM" id="SignalP"/>
    </source>
</evidence>
<dbReference type="RefSeq" id="WP_066252932.1">
    <property type="nucleotide sequence ID" value="NZ_VSKL01000004.1"/>
</dbReference>
<evidence type="ECO:0000259" key="3">
    <source>
        <dbReference type="Pfam" id="PF18962"/>
    </source>
</evidence>
<feature type="signal peptide" evidence="2">
    <location>
        <begin position="1"/>
        <end position="18"/>
    </location>
</feature>
<dbReference type="OrthoDB" id="9805017at2"/>
<name>A0A5D0QTD7_9FLAO</name>
<dbReference type="InterPro" id="IPR026444">
    <property type="entry name" value="Secre_tail"/>
</dbReference>
<dbReference type="Proteomes" id="UP000324358">
    <property type="component" value="Unassembled WGS sequence"/>
</dbReference>
<keyword evidence="1 2" id="KW-0732">Signal</keyword>
<evidence type="ECO:0000313" key="5">
    <source>
        <dbReference type="Proteomes" id="UP000324358"/>
    </source>
</evidence>
<reference evidence="4 5" key="1">
    <citation type="submission" date="2019-08" db="EMBL/GenBank/DDBJ databases">
        <title>Genomes of Antarctic Bizionia species.</title>
        <authorList>
            <person name="Bowman J.P."/>
        </authorList>
    </citation>
    <scope>NUCLEOTIDE SEQUENCE [LARGE SCALE GENOMIC DNA]</scope>
    <source>
        <strain evidence="4 5">APA-1</strain>
    </source>
</reference>
<organism evidence="4 5">
    <name type="scientific">Bizionia algoritergicola</name>
    <dbReference type="NCBI Taxonomy" id="291187"/>
    <lineage>
        <taxon>Bacteria</taxon>
        <taxon>Pseudomonadati</taxon>
        <taxon>Bacteroidota</taxon>
        <taxon>Flavobacteriia</taxon>
        <taxon>Flavobacteriales</taxon>
        <taxon>Flavobacteriaceae</taxon>
        <taxon>Bizionia</taxon>
    </lineage>
</organism>
<dbReference type="NCBIfam" id="TIGR04183">
    <property type="entry name" value="Por_Secre_tail"/>
    <property type="match status" value="1"/>
</dbReference>
<accession>A0A5D0QTD7</accession>
<proteinExistence type="predicted"/>
<evidence type="ECO:0000256" key="1">
    <source>
        <dbReference type="ARBA" id="ARBA00022729"/>
    </source>
</evidence>
<protein>
    <submittedName>
        <fullName evidence="4">T9SS type A sorting domain-containing protein</fullName>
    </submittedName>
</protein>
<comment type="caution">
    <text evidence="4">The sequence shown here is derived from an EMBL/GenBank/DDBJ whole genome shotgun (WGS) entry which is preliminary data.</text>
</comment>
<dbReference type="Pfam" id="PF18962">
    <property type="entry name" value="Por_Secre_tail"/>
    <property type="match status" value="1"/>
</dbReference>
<gene>
    <name evidence="4" type="ORF">ES675_11285</name>
</gene>
<dbReference type="EMBL" id="VSKL01000004">
    <property type="protein sequence ID" value="TYB72342.1"/>
    <property type="molecule type" value="Genomic_DNA"/>
</dbReference>
<evidence type="ECO:0000313" key="4">
    <source>
        <dbReference type="EMBL" id="TYB72342.1"/>
    </source>
</evidence>
<feature type="chain" id="PRO_5022816013" evidence="2">
    <location>
        <begin position="19"/>
        <end position="248"/>
    </location>
</feature>
<dbReference type="AlphaFoldDB" id="A0A5D0QTD7"/>
<sequence length="248" mass="26403">MKKITFLAALLCVTLSYAQSFTENFDTNTGITTSMTKTLQGVSFTFSFTSDGDGGDFAWENAYGLGNSASINVLSGAANFGTTEKVTIKRTDGAEFTFSSIFINNTNAATVSIGGYVADVLVGSTQTVATGTEATLTFGDIQVDEVRLTSTDFYNVNMDAFTGNLNTLGLDSYALAPSKVFVSPNPVHQELQVSGLPDAEQYTIYNALGQAVKTGRFGNGSSILLEPLQAGVYFLQADNNQAIRFIKL</sequence>
<feature type="domain" description="Secretion system C-terminal sorting" evidence="3">
    <location>
        <begin position="183"/>
        <end position="241"/>
    </location>
</feature>
<keyword evidence="5" id="KW-1185">Reference proteome</keyword>